<sequence>MNPYRLALALPLAFLAAPALAQQLSPEEAAAVDRLVTMTLADTGVPSASVAIVRGGETVFTKAYGKQSERAGAADAKAIYPIASISKQFVAAVLQQLENEGKLSLDDRVAKYVPDVSGADRITIRQLLAHTSGLQDYWPQDYSFAAMSTATKPQGIIDRWGKKPLDFEPGAQWQYSNTGYVVAGQIASKVTGKPIVQLMQERLLKPLGIRAVDQDDAVGPGHPQGYQRFALGPVRLEPPAARGWLYAAGDLAMSAGDLAKWNIARLNRAAPLTPDDWAEQETPVKLTNGESSGYGLGVVAGNRDGRRTIEHSGGAVGFLLQNMVFPDQKAAVTVLTNGSFSDTSTRIATGLARVVLPPTNAEDAAVLTAARTLFDQLRRGQPDAGRLTENARFYFTPAALADYRQSLSALGEPTSFTQAGRASLRGGFVQRRFRVTYPNRTLAISTFAEPGSNGRWEQFMVSPTQ</sequence>
<feature type="signal peptide" evidence="1">
    <location>
        <begin position="1"/>
        <end position="21"/>
    </location>
</feature>
<dbReference type="InterPro" id="IPR050491">
    <property type="entry name" value="AmpC-like"/>
</dbReference>
<evidence type="ECO:0000313" key="4">
    <source>
        <dbReference type="Proteomes" id="UP000218151"/>
    </source>
</evidence>
<dbReference type="AlphaFoldDB" id="A0A2A2SJE0"/>
<keyword evidence="3" id="KW-0378">Hydrolase</keyword>
<feature type="chain" id="PRO_5013127523" evidence="1">
    <location>
        <begin position="22"/>
        <end position="465"/>
    </location>
</feature>
<feature type="domain" description="Beta-lactamase-related" evidence="2">
    <location>
        <begin position="32"/>
        <end position="350"/>
    </location>
</feature>
<gene>
    <name evidence="3" type="ORF">CKY28_00925</name>
</gene>
<keyword evidence="4" id="KW-1185">Reference proteome</keyword>
<protein>
    <submittedName>
        <fullName evidence="3">Serine hydrolase</fullName>
    </submittedName>
</protein>
<dbReference type="RefSeq" id="WP_095996458.1">
    <property type="nucleotide sequence ID" value="NZ_NSLI01000001.1"/>
</dbReference>
<proteinExistence type="predicted"/>
<organism evidence="3 4">
    <name type="scientific">Sphingomonas lenta</name>
    <dbReference type="NCBI Taxonomy" id="1141887"/>
    <lineage>
        <taxon>Bacteria</taxon>
        <taxon>Pseudomonadati</taxon>
        <taxon>Pseudomonadota</taxon>
        <taxon>Alphaproteobacteria</taxon>
        <taxon>Sphingomonadales</taxon>
        <taxon>Sphingomonadaceae</taxon>
        <taxon>Sphingomonas</taxon>
    </lineage>
</organism>
<evidence type="ECO:0000259" key="2">
    <source>
        <dbReference type="Pfam" id="PF00144"/>
    </source>
</evidence>
<evidence type="ECO:0000256" key="1">
    <source>
        <dbReference type="SAM" id="SignalP"/>
    </source>
</evidence>
<dbReference type="PANTHER" id="PTHR46825:SF9">
    <property type="entry name" value="BETA-LACTAMASE-RELATED DOMAIN-CONTAINING PROTEIN"/>
    <property type="match status" value="1"/>
</dbReference>
<keyword evidence="1" id="KW-0732">Signal</keyword>
<dbReference type="EMBL" id="NSLI01000001">
    <property type="protein sequence ID" value="PAX09352.1"/>
    <property type="molecule type" value="Genomic_DNA"/>
</dbReference>
<dbReference type="InterPro" id="IPR012338">
    <property type="entry name" value="Beta-lactam/transpept-like"/>
</dbReference>
<dbReference type="InterPro" id="IPR001466">
    <property type="entry name" value="Beta-lactam-related"/>
</dbReference>
<reference evidence="4" key="1">
    <citation type="submission" date="2017-09" db="EMBL/GenBank/DDBJ databases">
        <authorList>
            <person name="Feng G."/>
            <person name="Zhu H."/>
        </authorList>
    </citation>
    <scope>NUCLEOTIDE SEQUENCE [LARGE SCALE GENOMIC DNA]</scope>
    <source>
        <strain evidence="4">1PNM-20</strain>
    </source>
</reference>
<dbReference type="SUPFAM" id="SSF56601">
    <property type="entry name" value="beta-lactamase/transpeptidase-like"/>
    <property type="match status" value="1"/>
</dbReference>
<dbReference type="PANTHER" id="PTHR46825">
    <property type="entry name" value="D-ALANYL-D-ALANINE-CARBOXYPEPTIDASE/ENDOPEPTIDASE AMPH"/>
    <property type="match status" value="1"/>
</dbReference>
<comment type="caution">
    <text evidence="3">The sequence shown here is derived from an EMBL/GenBank/DDBJ whole genome shotgun (WGS) entry which is preliminary data.</text>
</comment>
<accession>A0A2A2SJE0</accession>
<name>A0A2A2SJE0_9SPHN</name>
<dbReference type="Proteomes" id="UP000218151">
    <property type="component" value="Unassembled WGS sequence"/>
</dbReference>
<dbReference type="Pfam" id="PF00144">
    <property type="entry name" value="Beta-lactamase"/>
    <property type="match status" value="1"/>
</dbReference>
<dbReference type="Gene3D" id="3.40.710.10">
    <property type="entry name" value="DD-peptidase/beta-lactamase superfamily"/>
    <property type="match status" value="1"/>
</dbReference>
<evidence type="ECO:0000313" key="3">
    <source>
        <dbReference type="EMBL" id="PAX09352.1"/>
    </source>
</evidence>
<dbReference type="GO" id="GO:0016787">
    <property type="term" value="F:hydrolase activity"/>
    <property type="evidence" value="ECO:0007669"/>
    <property type="project" value="UniProtKB-KW"/>
</dbReference>
<dbReference type="OrthoDB" id="113033at2"/>